<name>A0ABN2Y073_9ACTN</name>
<protein>
    <submittedName>
        <fullName evidence="1">Uncharacterized protein</fullName>
    </submittedName>
</protein>
<organism evidence="1 2">
    <name type="scientific">Nocardioides bigeumensis</name>
    <dbReference type="NCBI Taxonomy" id="433657"/>
    <lineage>
        <taxon>Bacteria</taxon>
        <taxon>Bacillati</taxon>
        <taxon>Actinomycetota</taxon>
        <taxon>Actinomycetes</taxon>
        <taxon>Propionibacteriales</taxon>
        <taxon>Nocardioidaceae</taxon>
        <taxon>Nocardioides</taxon>
    </lineage>
</organism>
<evidence type="ECO:0000313" key="1">
    <source>
        <dbReference type="EMBL" id="GAA2119963.1"/>
    </source>
</evidence>
<keyword evidence="2" id="KW-1185">Reference proteome</keyword>
<comment type="caution">
    <text evidence="1">The sequence shown here is derived from an EMBL/GenBank/DDBJ whole genome shotgun (WGS) entry which is preliminary data.</text>
</comment>
<dbReference type="EMBL" id="BAAAQQ010000004">
    <property type="protein sequence ID" value="GAA2119963.1"/>
    <property type="molecule type" value="Genomic_DNA"/>
</dbReference>
<evidence type="ECO:0000313" key="2">
    <source>
        <dbReference type="Proteomes" id="UP001500575"/>
    </source>
</evidence>
<dbReference type="InterPro" id="IPR054206">
    <property type="entry name" value="DUF6912"/>
</dbReference>
<dbReference type="RefSeq" id="WP_344302868.1">
    <property type="nucleotide sequence ID" value="NZ_BAAAQQ010000004.1"/>
</dbReference>
<sequence length="110" mass="11558">MTARIYVPTDLDGLALLVDEQLLPPSPEAVVAPDDDEETEYAALMTAAASCPDPSRRVVVVAEVADPDGPVRLDQVVAVHADAAARAPGADPDDDLSWFAIPEIALLLGR</sequence>
<dbReference type="Pfam" id="PF21853">
    <property type="entry name" value="DUF6912"/>
    <property type="match status" value="1"/>
</dbReference>
<reference evidence="1 2" key="1">
    <citation type="journal article" date="2019" name="Int. J. Syst. Evol. Microbiol.">
        <title>The Global Catalogue of Microorganisms (GCM) 10K type strain sequencing project: providing services to taxonomists for standard genome sequencing and annotation.</title>
        <authorList>
            <consortium name="The Broad Institute Genomics Platform"/>
            <consortium name="The Broad Institute Genome Sequencing Center for Infectious Disease"/>
            <person name="Wu L."/>
            <person name="Ma J."/>
        </authorList>
    </citation>
    <scope>NUCLEOTIDE SEQUENCE [LARGE SCALE GENOMIC DNA]</scope>
    <source>
        <strain evidence="1 2">JCM 16021</strain>
    </source>
</reference>
<accession>A0ABN2Y073</accession>
<dbReference type="Proteomes" id="UP001500575">
    <property type="component" value="Unassembled WGS sequence"/>
</dbReference>
<proteinExistence type="predicted"/>
<gene>
    <name evidence="1" type="ORF">GCM10009843_13080</name>
</gene>